<evidence type="ECO:0008006" key="4">
    <source>
        <dbReference type="Google" id="ProtNLM"/>
    </source>
</evidence>
<dbReference type="AlphaFoldDB" id="A0A1H9FYA2"/>
<dbReference type="Gene3D" id="3.30.110.170">
    <property type="entry name" value="Protein of unknown function (DUF541), domain 1"/>
    <property type="match status" value="1"/>
</dbReference>
<dbReference type="InterPro" id="IPR007497">
    <property type="entry name" value="SIMPL/DUF541"/>
</dbReference>
<dbReference type="Gene3D" id="3.30.70.2970">
    <property type="entry name" value="Protein of unknown function (DUF541), domain 2"/>
    <property type="match status" value="1"/>
</dbReference>
<dbReference type="PANTHER" id="PTHR34387">
    <property type="entry name" value="SLR1258 PROTEIN"/>
    <property type="match status" value="1"/>
</dbReference>
<reference evidence="2 3" key="1">
    <citation type="submission" date="2016-10" db="EMBL/GenBank/DDBJ databases">
        <authorList>
            <person name="de Groot N.N."/>
        </authorList>
    </citation>
    <scope>NUCLEOTIDE SEQUENCE [LARGE SCALE GENOMIC DNA]</scope>
    <source>
        <strain evidence="2 3">A52C2</strain>
    </source>
</reference>
<organism evidence="2 3">
    <name type="scientific">Faunimonas pinastri</name>
    <dbReference type="NCBI Taxonomy" id="1855383"/>
    <lineage>
        <taxon>Bacteria</taxon>
        <taxon>Pseudomonadati</taxon>
        <taxon>Pseudomonadota</taxon>
        <taxon>Alphaproteobacteria</taxon>
        <taxon>Hyphomicrobiales</taxon>
        <taxon>Afifellaceae</taxon>
        <taxon>Faunimonas</taxon>
    </lineage>
</organism>
<evidence type="ECO:0000313" key="3">
    <source>
        <dbReference type="Proteomes" id="UP000199647"/>
    </source>
</evidence>
<protein>
    <recommendedName>
        <fullName evidence="4">SIMPL domain-containing protein</fullName>
    </recommendedName>
</protein>
<dbReference type="RefSeq" id="WP_177176778.1">
    <property type="nucleotide sequence ID" value="NZ_FOFG01000004.1"/>
</dbReference>
<dbReference type="Proteomes" id="UP000199647">
    <property type="component" value="Unassembled WGS sequence"/>
</dbReference>
<name>A0A1H9FYA2_9HYPH</name>
<keyword evidence="3" id="KW-1185">Reference proteome</keyword>
<keyword evidence="1" id="KW-0732">Signal</keyword>
<evidence type="ECO:0000256" key="1">
    <source>
        <dbReference type="SAM" id="SignalP"/>
    </source>
</evidence>
<dbReference type="Pfam" id="PF04402">
    <property type="entry name" value="SIMPL"/>
    <property type="match status" value="1"/>
</dbReference>
<dbReference type="InterPro" id="IPR052022">
    <property type="entry name" value="26kDa_periplasmic_antigen"/>
</dbReference>
<evidence type="ECO:0000313" key="2">
    <source>
        <dbReference type="EMBL" id="SEQ42885.1"/>
    </source>
</evidence>
<accession>A0A1H9FYA2</accession>
<dbReference type="PANTHER" id="PTHR34387:SF1">
    <property type="entry name" value="PERIPLASMIC IMMUNOGENIC PROTEIN"/>
    <property type="match status" value="1"/>
</dbReference>
<dbReference type="EMBL" id="FOFG01000004">
    <property type="protein sequence ID" value="SEQ42885.1"/>
    <property type="molecule type" value="Genomic_DNA"/>
</dbReference>
<proteinExistence type="predicted"/>
<gene>
    <name evidence="2" type="ORF">SAMN05216548_104249</name>
</gene>
<sequence length="244" mass="24997">MLSTRMLRSVAGGCLLIAAVSAPGFAAAQGPATKMAASQRHISVTGNGTVNARPDMATMTIGVIQEAETAGEAAQANAAAMGKVIDGLKQAGIAEADLQTSGYSVSPNYSEAKDNQKPRLVGYTVSNNVSVKLRDITKVGTTLDAATSLGANSISGPEFGLTDPKPLQDQTRQAAVADAIAKAKLYAAAAGVDLGEVVSIEEQGPERAFPVSPMPMRADMARKTPVEAGEVSFSSSVSVTFALR</sequence>
<feature type="chain" id="PRO_5011491871" description="SIMPL domain-containing protein" evidence="1">
    <location>
        <begin position="27"/>
        <end position="244"/>
    </location>
</feature>
<feature type="signal peptide" evidence="1">
    <location>
        <begin position="1"/>
        <end position="26"/>
    </location>
</feature>
<dbReference type="GO" id="GO:0006974">
    <property type="term" value="P:DNA damage response"/>
    <property type="evidence" value="ECO:0007669"/>
    <property type="project" value="TreeGrafter"/>
</dbReference>